<comment type="caution">
    <text evidence="4">The sequence shown here is derived from an EMBL/GenBank/DDBJ whole genome shotgun (WGS) entry which is preliminary data.</text>
</comment>
<evidence type="ECO:0008006" key="6">
    <source>
        <dbReference type="Google" id="ProtNLM"/>
    </source>
</evidence>
<feature type="region of interest" description="Disordered" evidence="1">
    <location>
        <begin position="950"/>
        <end position="1026"/>
    </location>
</feature>
<evidence type="ECO:0000313" key="4">
    <source>
        <dbReference type="EMBL" id="KAJ9567662.1"/>
    </source>
</evidence>
<evidence type="ECO:0000313" key="5">
    <source>
        <dbReference type="Proteomes" id="UP001172457"/>
    </source>
</evidence>
<evidence type="ECO:0000256" key="1">
    <source>
        <dbReference type="SAM" id="MobiDB-lite"/>
    </source>
</evidence>
<feature type="compositionally biased region" description="Basic and acidic residues" evidence="1">
    <location>
        <begin position="809"/>
        <end position="823"/>
    </location>
</feature>
<feature type="region of interest" description="Disordered" evidence="1">
    <location>
        <begin position="788"/>
        <end position="823"/>
    </location>
</feature>
<feature type="domain" description="Retrotransposon gag" evidence="2">
    <location>
        <begin position="421"/>
        <end position="512"/>
    </location>
</feature>
<proteinExistence type="predicted"/>
<dbReference type="PANTHER" id="PTHR33223:SF11">
    <property type="entry name" value="ELEMENT PROTEIN, PUTATIVE-RELATED"/>
    <property type="match status" value="1"/>
</dbReference>
<organism evidence="4 5">
    <name type="scientific">Centaurea solstitialis</name>
    <name type="common">yellow star-thistle</name>
    <dbReference type="NCBI Taxonomy" id="347529"/>
    <lineage>
        <taxon>Eukaryota</taxon>
        <taxon>Viridiplantae</taxon>
        <taxon>Streptophyta</taxon>
        <taxon>Embryophyta</taxon>
        <taxon>Tracheophyta</taxon>
        <taxon>Spermatophyta</taxon>
        <taxon>Magnoliopsida</taxon>
        <taxon>eudicotyledons</taxon>
        <taxon>Gunneridae</taxon>
        <taxon>Pentapetalae</taxon>
        <taxon>asterids</taxon>
        <taxon>campanulids</taxon>
        <taxon>Asterales</taxon>
        <taxon>Asteraceae</taxon>
        <taxon>Carduoideae</taxon>
        <taxon>Cardueae</taxon>
        <taxon>Centaureinae</taxon>
        <taxon>Centaurea</taxon>
    </lineage>
</organism>
<feature type="compositionally biased region" description="Polar residues" evidence="1">
    <location>
        <begin position="1480"/>
        <end position="1490"/>
    </location>
</feature>
<feature type="compositionally biased region" description="Basic and acidic residues" evidence="1">
    <location>
        <begin position="981"/>
        <end position="1007"/>
    </location>
</feature>
<dbReference type="EMBL" id="JARYMX010000001">
    <property type="protein sequence ID" value="KAJ9567662.1"/>
    <property type="molecule type" value="Genomic_DNA"/>
</dbReference>
<dbReference type="Gene3D" id="2.40.70.10">
    <property type="entry name" value="Acid Proteases"/>
    <property type="match status" value="1"/>
</dbReference>
<dbReference type="Pfam" id="PF13966">
    <property type="entry name" value="zf-RVT"/>
    <property type="match status" value="1"/>
</dbReference>
<feature type="region of interest" description="Disordered" evidence="1">
    <location>
        <begin position="1470"/>
        <end position="1490"/>
    </location>
</feature>
<dbReference type="InterPro" id="IPR021109">
    <property type="entry name" value="Peptidase_aspartic_dom_sf"/>
</dbReference>
<sequence>MPMIICLIEKVESKFGCVSVLKVGDMNVVVVVQASAPKPNNPRKDARGITFNWSWRRLLRTGREERDLVEIRKLCEKAALEDGDERWVWTLDRKGLYTVGSLRSAVDDMSLKRSGVLTKWNKAVPTKVRIHNWRVSLDRLPTKQNLLKRGVVLDNALCPLSKSEPETRDHVFAACWVTIEVRRKLNAWWNLWVENANNHQNSLVQPEGPDQGSKVKEMAKDVVLHTYLWIVWKCRNKVLFNHSPINPCIVANNIQSVAYLWFHNRHFSGRSLCWADWCCLSFPLIWRPWNGKVRKKARKREKCTKSTQKTLGDREVLILAPPSSTELQIRVDLSVWRHQVGSLAIARWSLESRSNCTHKSDHEAEPEQGNPGEAPTHDQGPYLRREKNDSNPIVHMENFVDICDQFKTEADRDDAIRLWVFPLTLIGEARAWLRSLEPSSITTWEGLCSKFLSRFFPPSKIDKLRAEIRSFQQQDGETISEAWERFKHLLNSCPSHELNKSEQVQTFYSGLAYSSRATLDSSAGGVFMYKTPTEGYKLLEDMLIHNIDWRTDKRLQIPRMAGKISTDFDPSDELAAMKNQQVKFERKIEKLIKSVHALQVGCEECNGPHLTKDCPNKPMMTPEEVNYINRGDYQGRWNNNRNFIPRPPGFFAPTQQNQRSDGEPRVSIEDRIIQFMDAQKKLNDEVGSYLRNHQSTIQNLELQVGRVSQMLSERTQGELPTQTQVNQKVENAKPMLMITGEPSKKKWTDIYTKKYVETESESEPNYATYYDSEGFTVSFEHLRLKVPEASSDDEDEEDGKQGGYAEFVIPKKEDKGKEKEKEKKKAPEDDLIYIAPQSSMIQGVTTYLFLVMNLVVLLWKMGVKRIVPTNYQYRGVNGYMTTPLGIAEGVPIRIGKFVYYTDFVIANLPQNTEIPIILGRSFLHTAQVNTDMRNQVTSLGYGDNRIYFDPNGEPVRHLDEPYDDPSLAYTKSMNHPLLPHELGKKTEDISNPMHKKEQSTKEPGSSKKDHRKKRGSSSRRNHTEEIETRFERNQNAMQNSQVGNSRHLAIARFSIWRCQRQRTRSSTTAVANFHAPDGSHVFTSFTNDPTLNVRKKEEYRDIVNRLLPRQILMPKRVDWDLLRSMGVENDIKAILEKHAYDEDGNEYYICHAWERVFDIGETLYRELIVEFVATFRFDAIKALGEFRQSCMTFRLGGVWRSISLVDFALALGIYTQLDVDAPGFEEYMWATAKRPDDFDPSLAWSILGDGVYHGNLKVKGFLASSDRLLHRMLIQAVNARSSSEEKVTVQDLWLLEQLSTDDKYPNAPYLIVAQLAKASGYREGSRIVGGQYVTLLAKHFGILTDAAIASMTNLGEMGLIDMDQLRAYRSQPRSQPRSTHEIGGTSGTSGANVGQQPADWTAYSGYQDLSNQLSEMSLSYGRHQQHMEYNTVEALHQANWQSGVMNQMASHVGIQPNTAYAPSPYWPYSEDAPPGYQTYEDWQNQPRGPY</sequence>
<feature type="domain" description="Reverse transcriptase zinc-binding" evidence="3">
    <location>
        <begin position="118"/>
        <end position="179"/>
    </location>
</feature>
<evidence type="ECO:0000259" key="2">
    <source>
        <dbReference type="Pfam" id="PF03732"/>
    </source>
</evidence>
<dbReference type="InterPro" id="IPR005162">
    <property type="entry name" value="Retrotrans_gag_dom"/>
</dbReference>
<accession>A0AA38WND6</accession>
<dbReference type="InterPro" id="IPR026960">
    <property type="entry name" value="RVT-Znf"/>
</dbReference>
<feature type="compositionally biased region" description="Basic residues" evidence="1">
    <location>
        <begin position="1008"/>
        <end position="1020"/>
    </location>
</feature>
<feature type="region of interest" description="Disordered" evidence="1">
    <location>
        <begin position="1369"/>
        <end position="1396"/>
    </location>
</feature>
<reference evidence="4" key="1">
    <citation type="submission" date="2023-03" db="EMBL/GenBank/DDBJ databases">
        <title>Chromosome-scale reference genome and RAD-based genetic map of yellow starthistle (Centaurea solstitialis) reveal putative structural variation and QTLs associated with invader traits.</title>
        <authorList>
            <person name="Reatini B."/>
            <person name="Cang F.A."/>
            <person name="Jiang Q."/>
            <person name="Mckibben M.T.W."/>
            <person name="Barker M.S."/>
            <person name="Rieseberg L.H."/>
            <person name="Dlugosch K.M."/>
        </authorList>
    </citation>
    <scope>NUCLEOTIDE SEQUENCE</scope>
    <source>
        <strain evidence="4">CAN-66</strain>
        <tissue evidence="4">Leaf</tissue>
    </source>
</reference>
<keyword evidence="5" id="KW-1185">Reference proteome</keyword>
<dbReference type="Proteomes" id="UP001172457">
    <property type="component" value="Chromosome 1"/>
</dbReference>
<evidence type="ECO:0000259" key="3">
    <source>
        <dbReference type="Pfam" id="PF13966"/>
    </source>
</evidence>
<protein>
    <recommendedName>
        <fullName evidence="6">Retrotransposon gag domain-containing protein</fullName>
    </recommendedName>
</protein>
<feature type="region of interest" description="Disordered" evidence="1">
    <location>
        <begin position="357"/>
        <end position="388"/>
    </location>
</feature>
<dbReference type="CDD" id="cd00303">
    <property type="entry name" value="retropepsin_like"/>
    <property type="match status" value="1"/>
</dbReference>
<name>A0AA38WND6_9ASTR</name>
<dbReference type="PANTHER" id="PTHR33223">
    <property type="entry name" value="CCHC-TYPE DOMAIN-CONTAINING PROTEIN"/>
    <property type="match status" value="1"/>
</dbReference>
<dbReference type="Pfam" id="PF03732">
    <property type="entry name" value="Retrotrans_gag"/>
    <property type="match status" value="1"/>
</dbReference>
<gene>
    <name evidence="4" type="ORF">OSB04_003628</name>
</gene>